<dbReference type="SUPFAM" id="SSF54637">
    <property type="entry name" value="Thioesterase/thiol ester dehydrase-isomerase"/>
    <property type="match status" value="1"/>
</dbReference>
<feature type="domain" description="ApeI dehydratase-like" evidence="1">
    <location>
        <begin position="22"/>
        <end position="80"/>
    </location>
</feature>
<proteinExistence type="predicted"/>
<evidence type="ECO:0000259" key="1">
    <source>
        <dbReference type="Pfam" id="PF22818"/>
    </source>
</evidence>
<dbReference type="Pfam" id="PF22818">
    <property type="entry name" value="ApeI-like"/>
    <property type="match status" value="1"/>
</dbReference>
<dbReference type="Gene3D" id="3.10.129.10">
    <property type="entry name" value="Hotdog Thioesterase"/>
    <property type="match status" value="1"/>
</dbReference>
<dbReference type="AlphaFoldDB" id="A0AAX2A5L4"/>
<evidence type="ECO:0000313" key="4">
    <source>
        <dbReference type="Proteomes" id="UP000253850"/>
    </source>
</evidence>
<reference evidence="3 5" key="1">
    <citation type="submission" date="2017-10" db="EMBL/GenBank/DDBJ databases">
        <title>Genomics of the genus Arcobacter.</title>
        <authorList>
            <person name="Perez-Cataluna A."/>
            <person name="Figueras M.J."/>
        </authorList>
    </citation>
    <scope>NUCLEOTIDE SEQUENCE [LARGE SCALE GENOMIC DNA]</scope>
    <source>
        <strain evidence="3 5">CECT 7835</strain>
    </source>
</reference>
<dbReference type="EMBL" id="CP031217">
    <property type="protein sequence ID" value="AXH11260.1"/>
    <property type="molecule type" value="Genomic_DNA"/>
</dbReference>
<name>A0AAX2A5L4_9BACT</name>
<keyword evidence="5" id="KW-1185">Reference proteome</keyword>
<evidence type="ECO:0000313" key="2">
    <source>
        <dbReference type="EMBL" id="AXH11260.1"/>
    </source>
</evidence>
<evidence type="ECO:0000313" key="3">
    <source>
        <dbReference type="EMBL" id="RXK09529.1"/>
    </source>
</evidence>
<organism evidence="3 5">
    <name type="scientific">Halarcobacter bivalviorum</name>
    <dbReference type="NCBI Taxonomy" id="663364"/>
    <lineage>
        <taxon>Bacteria</taxon>
        <taxon>Pseudomonadati</taxon>
        <taxon>Campylobacterota</taxon>
        <taxon>Epsilonproteobacteria</taxon>
        <taxon>Campylobacterales</taxon>
        <taxon>Arcobacteraceae</taxon>
        <taxon>Halarcobacter</taxon>
    </lineage>
</organism>
<dbReference type="RefSeq" id="WP_114838145.1">
    <property type="nucleotide sequence ID" value="NZ_CP031217.1"/>
</dbReference>
<accession>A0AAX2A5L4</accession>
<dbReference type="InterPro" id="IPR054545">
    <property type="entry name" value="ApeI-like"/>
</dbReference>
<protein>
    <recommendedName>
        <fullName evidence="1">ApeI dehydratase-like domain-containing protein</fullName>
    </recommendedName>
</protein>
<dbReference type="KEGG" id="hbv:ABIV_0221"/>
<dbReference type="Proteomes" id="UP000253850">
    <property type="component" value="Chromosome"/>
</dbReference>
<dbReference type="InterPro" id="IPR029069">
    <property type="entry name" value="HotDog_dom_sf"/>
</dbReference>
<dbReference type="EMBL" id="PDKM01000005">
    <property type="protein sequence ID" value="RXK09529.1"/>
    <property type="molecule type" value="Genomic_DNA"/>
</dbReference>
<reference evidence="2 4" key="2">
    <citation type="submission" date="2018-07" db="EMBL/GenBank/DDBJ databases">
        <title>Complete genome of the Arcobacter bivalviorum type strain LMG 26154.</title>
        <authorList>
            <person name="Miller W.G."/>
            <person name="Yee E."/>
            <person name="Bono J.L."/>
        </authorList>
    </citation>
    <scope>NUCLEOTIDE SEQUENCE [LARGE SCALE GENOMIC DNA]</scope>
    <source>
        <strain evidence="2 4">LMG 26154</strain>
    </source>
</reference>
<gene>
    <name evidence="2" type="ORF">ABIV_0221</name>
    <name evidence="3" type="ORF">CRV05_09475</name>
</gene>
<evidence type="ECO:0000313" key="5">
    <source>
        <dbReference type="Proteomes" id="UP000289193"/>
    </source>
</evidence>
<sequence>MPLTNNLYTITCKTDSSIDILLADENHPVFAAHFPKLPILPSFLQLEIASEIFDIKITEIKKAKFIKTITPQNKISFKKSNNKIIIESEEKLKISEIIYE</sequence>
<dbReference type="Proteomes" id="UP000289193">
    <property type="component" value="Unassembled WGS sequence"/>
</dbReference>